<sequence length="245" mass="26141">MAEPITAAYTASNDATLSVSSLNLNQFVDAAAAGNTRSLEFRSNDLGQEIDLLLMFEPPKVGKLYVDLFPVVWKVISFSATGIGSANVEYTADTGFLVPQFVAGNRVSASNAQPCQTGQKCTLKTNENENGNYLTPAAPGTPKVMQCLNATARPASIGIGFFNEAGTKIEPALVWNNIAVNSTLSVELTPKLKIYAASDYKVTELIRGDIESPLLFDKNLIALPSFTEWTVSIDPGTGQVKIDAA</sequence>
<dbReference type="Proteomes" id="UP000283269">
    <property type="component" value="Unassembled WGS sequence"/>
</dbReference>
<evidence type="ECO:0000313" key="2">
    <source>
        <dbReference type="Proteomes" id="UP000283269"/>
    </source>
</evidence>
<dbReference type="EMBL" id="NHYD01003800">
    <property type="protein sequence ID" value="PPQ72761.1"/>
    <property type="molecule type" value="Genomic_DNA"/>
</dbReference>
<dbReference type="InParanoid" id="A0A409W2L2"/>
<proteinExistence type="predicted"/>
<organism evidence="1 2">
    <name type="scientific">Psilocybe cyanescens</name>
    <dbReference type="NCBI Taxonomy" id="93625"/>
    <lineage>
        <taxon>Eukaryota</taxon>
        <taxon>Fungi</taxon>
        <taxon>Dikarya</taxon>
        <taxon>Basidiomycota</taxon>
        <taxon>Agaricomycotina</taxon>
        <taxon>Agaricomycetes</taxon>
        <taxon>Agaricomycetidae</taxon>
        <taxon>Agaricales</taxon>
        <taxon>Agaricineae</taxon>
        <taxon>Strophariaceae</taxon>
        <taxon>Psilocybe</taxon>
    </lineage>
</organism>
<gene>
    <name evidence="1" type="ORF">CVT25_015935</name>
</gene>
<dbReference type="AlphaFoldDB" id="A0A409W2L2"/>
<protein>
    <submittedName>
        <fullName evidence="1">Uncharacterized protein</fullName>
    </submittedName>
</protein>
<keyword evidence="2" id="KW-1185">Reference proteome</keyword>
<name>A0A409W2L2_PSICY</name>
<comment type="caution">
    <text evidence="1">The sequence shown here is derived from an EMBL/GenBank/DDBJ whole genome shotgun (WGS) entry which is preliminary data.</text>
</comment>
<dbReference type="OrthoDB" id="2942627at2759"/>
<accession>A0A409W2L2</accession>
<evidence type="ECO:0000313" key="1">
    <source>
        <dbReference type="EMBL" id="PPQ72761.1"/>
    </source>
</evidence>
<reference evidence="1 2" key="1">
    <citation type="journal article" date="2018" name="Evol. Lett.">
        <title>Horizontal gene cluster transfer increased hallucinogenic mushroom diversity.</title>
        <authorList>
            <person name="Reynolds H.T."/>
            <person name="Vijayakumar V."/>
            <person name="Gluck-Thaler E."/>
            <person name="Korotkin H.B."/>
            <person name="Matheny P.B."/>
            <person name="Slot J.C."/>
        </authorList>
    </citation>
    <scope>NUCLEOTIDE SEQUENCE [LARGE SCALE GENOMIC DNA]</scope>
    <source>
        <strain evidence="1 2">2631</strain>
    </source>
</reference>